<name>A0A139RFZ7_STROR</name>
<gene>
    <name evidence="1" type="ORF">SORDD17_01655</name>
</gene>
<organism evidence="1 2">
    <name type="scientific">Streptococcus oralis</name>
    <dbReference type="NCBI Taxonomy" id="1303"/>
    <lineage>
        <taxon>Bacteria</taxon>
        <taxon>Bacillati</taxon>
        <taxon>Bacillota</taxon>
        <taxon>Bacilli</taxon>
        <taxon>Lactobacillales</taxon>
        <taxon>Streptococcaceae</taxon>
        <taxon>Streptococcus</taxon>
    </lineage>
</organism>
<dbReference type="AlphaFoldDB" id="A0A139RFZ7"/>
<dbReference type="Proteomes" id="UP000072989">
    <property type="component" value="Unassembled WGS sequence"/>
</dbReference>
<dbReference type="EMBL" id="LQZE01000352">
    <property type="protein sequence ID" value="KXU13693.1"/>
    <property type="molecule type" value="Genomic_DNA"/>
</dbReference>
<evidence type="ECO:0000313" key="2">
    <source>
        <dbReference type="Proteomes" id="UP000072989"/>
    </source>
</evidence>
<sequence>MAGELVEEPQTTIKAPDTLAEAERYYIDTLAKAIAEAESMDEKSRLTSKLTRFMQEVEPQWN</sequence>
<accession>A0A139RFZ7</accession>
<dbReference type="PATRIC" id="fig|1303.87.peg.1983"/>
<reference evidence="1 2" key="1">
    <citation type="submission" date="2016-01" db="EMBL/GenBank/DDBJ databases">
        <title>Highly variable Streptococcus oralis are common among viridans streptococci isolated from primates.</title>
        <authorList>
            <person name="Denapaite D."/>
            <person name="Rieger M."/>
            <person name="Koendgen S."/>
            <person name="Brueckner R."/>
            <person name="Ochigava I."/>
            <person name="Kappeler P."/>
            <person name="Maetz-Rensing K."/>
            <person name="Leendertz F."/>
            <person name="Hakenbeck R."/>
        </authorList>
    </citation>
    <scope>NUCLEOTIDE SEQUENCE [LARGE SCALE GENOMIC DNA]</scope>
    <source>
        <strain evidence="1 2">DD17</strain>
    </source>
</reference>
<proteinExistence type="predicted"/>
<evidence type="ECO:0000313" key="1">
    <source>
        <dbReference type="EMBL" id="KXU13693.1"/>
    </source>
</evidence>
<protein>
    <submittedName>
        <fullName evidence="1">KilA protein, putative phage-related DNA binding protein</fullName>
    </submittedName>
</protein>
<comment type="caution">
    <text evidence="1">The sequence shown here is derived from an EMBL/GenBank/DDBJ whole genome shotgun (WGS) entry which is preliminary data.</text>
</comment>